<feature type="coiled-coil region" evidence="1">
    <location>
        <begin position="54"/>
        <end position="109"/>
    </location>
</feature>
<accession>A0AAN9D3T8</accession>
<gene>
    <name evidence="3" type="ORF">R3I93_008312</name>
</gene>
<evidence type="ECO:0000313" key="3">
    <source>
        <dbReference type="EMBL" id="KAK7160618.1"/>
    </source>
</evidence>
<evidence type="ECO:0000256" key="2">
    <source>
        <dbReference type="SAM" id="MobiDB-lite"/>
    </source>
</evidence>
<dbReference type="PANTHER" id="PTHR11505">
    <property type="entry name" value="L1 TRANSPOSABLE ELEMENT-RELATED"/>
    <property type="match status" value="1"/>
</dbReference>
<feature type="compositionally biased region" description="Basic and acidic residues" evidence="2">
    <location>
        <begin position="10"/>
        <end position="19"/>
    </location>
</feature>
<evidence type="ECO:0000256" key="1">
    <source>
        <dbReference type="SAM" id="Coils"/>
    </source>
</evidence>
<keyword evidence="1" id="KW-0175">Coiled coil</keyword>
<name>A0AAN9D3T8_9TELE</name>
<comment type="caution">
    <text evidence="3">The sequence shown here is derived from an EMBL/GenBank/DDBJ whole genome shotgun (WGS) entry which is preliminary data.</text>
</comment>
<sequence>MPRGKNKKSKQTELLDVDRASQTSSLSSVMEDDDDTHTQLRAGQSETGDFGLILKELREFRKDSSQQLNAIREEINKSNTRIEEAERRIDATETRLQVAEDTVQELLHLQIHLDAKLTDLEGRSRRENIRIHGVKEGAEENSPSMVVYVERLLREGLELPATFELRVERAHRTLMLRPPGEASPRSIVVKMSSYRMKDELLRMAWQKRGFQHLGKRVNLDHDYAPDVLKKRREYAEAKAVLKEKKIRFQTPFPARFRVFYQEGVVMYDSAEDATEDMAKRGFPVTVIKHPDSLLERIQRFTWHTVKRPGIRHRASRALDYKEKLQAFRHQDSG</sequence>
<evidence type="ECO:0008006" key="5">
    <source>
        <dbReference type="Google" id="ProtNLM"/>
    </source>
</evidence>
<dbReference type="Gene3D" id="3.30.70.1820">
    <property type="entry name" value="L1 transposable element, RRM domain"/>
    <property type="match status" value="1"/>
</dbReference>
<keyword evidence="4" id="KW-1185">Reference proteome</keyword>
<protein>
    <recommendedName>
        <fullName evidence="5">L1 transposable element RRM domain-containing protein</fullName>
    </recommendedName>
</protein>
<feature type="region of interest" description="Disordered" evidence="2">
    <location>
        <begin position="1"/>
        <end position="44"/>
    </location>
</feature>
<reference evidence="3 4" key="1">
    <citation type="submission" date="2024-02" db="EMBL/GenBank/DDBJ databases">
        <title>Chromosome-level genome assembly of the Eurasian Minnow (Phoxinus phoxinus).</title>
        <authorList>
            <person name="Oriowo T.O."/>
            <person name="Martin S."/>
            <person name="Stange M."/>
            <person name="Chrysostomakis Y."/>
            <person name="Brown T."/>
            <person name="Winkler S."/>
            <person name="Kukowka S."/>
            <person name="Myers E.W."/>
            <person name="Bohne A."/>
        </authorList>
    </citation>
    <scope>NUCLEOTIDE SEQUENCE [LARGE SCALE GENOMIC DNA]</scope>
    <source>
        <strain evidence="3">ZFMK-TIS-60720</strain>
        <tissue evidence="3">Whole Organism</tissue>
    </source>
</reference>
<dbReference type="AlphaFoldDB" id="A0AAN9D3T8"/>
<proteinExistence type="predicted"/>
<dbReference type="Proteomes" id="UP001364617">
    <property type="component" value="Unassembled WGS sequence"/>
</dbReference>
<dbReference type="EMBL" id="JAYKXH010000008">
    <property type="protein sequence ID" value="KAK7160618.1"/>
    <property type="molecule type" value="Genomic_DNA"/>
</dbReference>
<evidence type="ECO:0000313" key="4">
    <source>
        <dbReference type="Proteomes" id="UP001364617"/>
    </source>
</evidence>
<organism evidence="3 4">
    <name type="scientific">Phoxinus phoxinus</name>
    <name type="common">Eurasian minnow</name>
    <dbReference type="NCBI Taxonomy" id="58324"/>
    <lineage>
        <taxon>Eukaryota</taxon>
        <taxon>Metazoa</taxon>
        <taxon>Chordata</taxon>
        <taxon>Craniata</taxon>
        <taxon>Vertebrata</taxon>
        <taxon>Euteleostomi</taxon>
        <taxon>Actinopterygii</taxon>
        <taxon>Neopterygii</taxon>
        <taxon>Teleostei</taxon>
        <taxon>Ostariophysi</taxon>
        <taxon>Cypriniformes</taxon>
        <taxon>Leuciscidae</taxon>
        <taxon>Phoxininae</taxon>
        <taxon>Phoxinus</taxon>
    </lineage>
</organism>
<dbReference type="InterPro" id="IPR004244">
    <property type="entry name" value="Transposase_22"/>
</dbReference>